<evidence type="ECO:0000313" key="4">
    <source>
        <dbReference type="Proteomes" id="UP000031526"/>
    </source>
</evidence>
<reference evidence="2 4" key="2">
    <citation type="journal article" date="2016" name="Appl. Microbiol. Biotechnol.">
        <title>Exploiting the genome sequence of Streptomyces nodosus for enhanced antibiotic production.</title>
        <authorList>
            <person name="Sweeney P."/>
            <person name="Murphy C.D."/>
            <person name="Caffrey P."/>
        </authorList>
    </citation>
    <scope>NUCLEOTIDE SEQUENCE [LARGE SCALE GENOMIC DNA]</scope>
    <source>
        <strain evidence="2 4">ATCC 14899</strain>
    </source>
</reference>
<keyword evidence="4" id="KW-1185">Reference proteome</keyword>
<gene>
    <name evidence="3" type="ORF">CP978_10310</name>
    <name evidence="2" type="ORF">SNOD_09965</name>
</gene>
<feature type="chain" id="PRO_5041521519" evidence="1">
    <location>
        <begin position="26"/>
        <end position="407"/>
    </location>
</feature>
<dbReference type="PROSITE" id="PS51257">
    <property type="entry name" value="PROKAR_LIPOPROTEIN"/>
    <property type="match status" value="1"/>
</dbReference>
<protein>
    <submittedName>
        <fullName evidence="2">Lipoprotein</fullName>
    </submittedName>
</protein>
<sequence>MAGRGRVPGVVAVCVLLLSGLTGCAGRPAPDPGTAAVQEVLDRRAAAVLKGDRSAFLATGAQGVDAGAGRSAAGGAEFDRLRAVPLAAWSYRVTAVHRTGDRAGAEAELRYRIEGYDRAPVTADRTLRLTRTAGHWYVSSDEPAGKSGRQLWEQGTVEAVHGAHSLVLGVGQPKGTLRTFAALADRAVPAVTGAWGADWPGRVVVLVPKSLEGMAGLLGAQASAYRGIAAVTTGETGGRGRTPADRIVVNPDAYRLLGDLGGQVVLTHETTHVATRAHTTPATPLWLSEGYADWVGYRDSGRTPLQVAPELGRSVAQGQIPAALPKDADFAFAGDAGKLALAYEGGWTACLMIADRWGEARLNAFYRAVGAHRRRAGAVEDALRTVLGTTPQEFTRQWGAYLKTRLS</sequence>
<reference evidence="3 5" key="3">
    <citation type="submission" date="2017-09" db="EMBL/GenBank/DDBJ databases">
        <title>Streptomyces genome completion.</title>
        <authorList>
            <person name="Lee N."/>
            <person name="Cho B.-K."/>
        </authorList>
    </citation>
    <scope>NUCLEOTIDE SEQUENCE [LARGE SCALE GENOMIC DNA]</scope>
    <source>
        <strain evidence="3 5">ATCC 14899</strain>
    </source>
</reference>
<reference evidence="4" key="1">
    <citation type="submission" date="2014-09" db="EMBL/GenBank/DDBJ databases">
        <title>Sequence of the Streptomyces nodosus genome.</title>
        <authorList>
            <person name="Sweeney P."/>
            <person name="Stephens N."/>
            <person name="Murphy C."/>
            <person name="Caffrey P."/>
        </authorList>
    </citation>
    <scope>NUCLEOTIDE SEQUENCE [LARGE SCALE GENOMIC DNA]</scope>
    <source>
        <strain evidence="4">ATCC 14899</strain>
    </source>
</reference>
<keyword evidence="1" id="KW-0732">Signal</keyword>
<name>A0A0B5DAK1_9ACTN</name>
<dbReference type="AlphaFoldDB" id="A0A0B5DAK1"/>
<proteinExistence type="predicted"/>
<evidence type="ECO:0000313" key="5">
    <source>
        <dbReference type="Proteomes" id="UP000325763"/>
    </source>
</evidence>
<organism evidence="2 4">
    <name type="scientific">Streptomyces nodosus</name>
    <dbReference type="NCBI Taxonomy" id="40318"/>
    <lineage>
        <taxon>Bacteria</taxon>
        <taxon>Bacillati</taxon>
        <taxon>Actinomycetota</taxon>
        <taxon>Actinomycetes</taxon>
        <taxon>Kitasatosporales</taxon>
        <taxon>Streptomycetaceae</taxon>
        <taxon>Streptomyces</taxon>
    </lineage>
</organism>
<dbReference type="KEGG" id="snq:CP978_10310"/>
<dbReference type="EMBL" id="CP009313">
    <property type="protein sequence ID" value="AJE40329.1"/>
    <property type="molecule type" value="Genomic_DNA"/>
</dbReference>
<dbReference type="HOGENOM" id="CLU_041774_1_0_11"/>
<feature type="signal peptide" evidence="1">
    <location>
        <begin position="1"/>
        <end position="25"/>
    </location>
</feature>
<accession>A0A0B5DAK1</accession>
<keyword evidence="2" id="KW-0449">Lipoprotein</keyword>
<evidence type="ECO:0000256" key="1">
    <source>
        <dbReference type="SAM" id="SignalP"/>
    </source>
</evidence>
<dbReference type="EMBL" id="CP023747">
    <property type="protein sequence ID" value="QEV38900.1"/>
    <property type="molecule type" value="Genomic_DNA"/>
</dbReference>
<evidence type="ECO:0000313" key="3">
    <source>
        <dbReference type="EMBL" id="QEV38900.1"/>
    </source>
</evidence>
<dbReference type="RefSeq" id="WP_043439664.1">
    <property type="nucleotide sequence ID" value="NZ_CP009313.1"/>
</dbReference>
<dbReference type="OrthoDB" id="5242307at2"/>
<evidence type="ECO:0000313" key="2">
    <source>
        <dbReference type="EMBL" id="AJE40329.1"/>
    </source>
</evidence>
<dbReference type="Proteomes" id="UP000325763">
    <property type="component" value="Chromosome"/>
</dbReference>
<dbReference type="Proteomes" id="UP000031526">
    <property type="component" value="Chromosome"/>
</dbReference>
<dbReference type="STRING" id="40318.SNOD_09965"/>